<comment type="caution">
    <text evidence="3">The sequence shown here is derived from an EMBL/GenBank/DDBJ whole genome shotgun (WGS) entry which is preliminary data.</text>
</comment>
<dbReference type="AlphaFoldDB" id="A0A4R3NTV9"/>
<dbReference type="InterPro" id="IPR004843">
    <property type="entry name" value="Calcineurin-like_PHP"/>
</dbReference>
<evidence type="ECO:0000256" key="1">
    <source>
        <dbReference type="ARBA" id="ARBA00022801"/>
    </source>
</evidence>
<dbReference type="RefSeq" id="WP_132310433.1">
    <property type="nucleotide sequence ID" value="NZ_SMAR01000009.1"/>
</dbReference>
<name>A0A4R3NTV9_9HYPH</name>
<dbReference type="InterPro" id="IPR014576">
    <property type="entry name" value="Pesterase_YhaO"/>
</dbReference>
<dbReference type="Pfam" id="PF00149">
    <property type="entry name" value="Metallophos"/>
    <property type="match status" value="1"/>
</dbReference>
<dbReference type="OrthoDB" id="9773856at2"/>
<evidence type="ECO:0000313" key="4">
    <source>
        <dbReference type="Proteomes" id="UP000295097"/>
    </source>
</evidence>
<keyword evidence="3" id="KW-0540">Nuclease</keyword>
<dbReference type="InterPro" id="IPR050535">
    <property type="entry name" value="DNA_Repair-Maintenance_Comp"/>
</dbReference>
<dbReference type="InterPro" id="IPR041796">
    <property type="entry name" value="Mre11_N"/>
</dbReference>
<dbReference type="CDD" id="cd00840">
    <property type="entry name" value="MPP_Mre11_N"/>
    <property type="match status" value="1"/>
</dbReference>
<keyword evidence="1" id="KW-0378">Hydrolase</keyword>
<dbReference type="GO" id="GO:0004527">
    <property type="term" value="F:exonuclease activity"/>
    <property type="evidence" value="ECO:0007669"/>
    <property type="project" value="UniProtKB-KW"/>
</dbReference>
<keyword evidence="4" id="KW-1185">Reference proteome</keyword>
<sequence length="415" mass="45629">MTGFRFIHAADLHLGSPLSGLALKDPQIAERFAAAGRAAFSALIERALDEAVDFMIIAGDVYDGPWRDNHVGLFFNREVARLTRAGIPVYLLRGNHDAESIVARTIAMPEGVHEFSTKRPQTFQIEKLKVALHGQGFAERSVSENLALSYPAAEAGWFNIGVLHTSLSGRPPHAPYAPCTSDDLRSRGYDYWALGHVHAFEEVLREPLTLYPGNLQGRNIRETGEKGAVLVTVDEGRISYERLIVDCARFEAVDVVVNPTMQDSNILQSIEEAAGRLCETASQRVTALRVQLSGNHPAAGRIRASRRQWHDDVQAALQRVHADIWLEKLVINLHEPIEERTPEADGAMMDITRLIDEIAKTPEAHEDAEALIADIARRLPGSLAADETPLDATAKEVLEEAQAIIRTRLGLDGAA</sequence>
<gene>
    <name evidence="3" type="ORF">EDC90_100991</name>
</gene>
<dbReference type="SUPFAM" id="SSF56300">
    <property type="entry name" value="Metallo-dependent phosphatases"/>
    <property type="match status" value="1"/>
</dbReference>
<feature type="domain" description="Calcineurin-like phosphoesterase" evidence="2">
    <location>
        <begin position="4"/>
        <end position="199"/>
    </location>
</feature>
<organism evidence="3 4">
    <name type="scientific">Martelella mediterranea</name>
    <dbReference type="NCBI Taxonomy" id="293089"/>
    <lineage>
        <taxon>Bacteria</taxon>
        <taxon>Pseudomonadati</taxon>
        <taxon>Pseudomonadota</taxon>
        <taxon>Alphaproteobacteria</taxon>
        <taxon>Hyphomicrobiales</taxon>
        <taxon>Aurantimonadaceae</taxon>
        <taxon>Martelella</taxon>
    </lineage>
</organism>
<keyword evidence="3" id="KW-0269">Exonuclease</keyword>
<dbReference type="PANTHER" id="PTHR30337:SF7">
    <property type="entry name" value="PHOSPHOESTERASE"/>
    <property type="match status" value="1"/>
</dbReference>
<dbReference type="Gene3D" id="3.60.21.10">
    <property type="match status" value="1"/>
</dbReference>
<dbReference type="PIRSF" id="PIRSF033091">
    <property type="entry name" value="Pesterase_YhaO"/>
    <property type="match status" value="1"/>
</dbReference>
<dbReference type="Proteomes" id="UP000295097">
    <property type="component" value="Unassembled WGS sequence"/>
</dbReference>
<proteinExistence type="predicted"/>
<dbReference type="PANTHER" id="PTHR30337">
    <property type="entry name" value="COMPONENT OF ATP-DEPENDENT DSDNA EXONUCLEASE"/>
    <property type="match status" value="1"/>
</dbReference>
<evidence type="ECO:0000313" key="3">
    <source>
        <dbReference type="EMBL" id="TCT40369.1"/>
    </source>
</evidence>
<evidence type="ECO:0000259" key="2">
    <source>
        <dbReference type="Pfam" id="PF00149"/>
    </source>
</evidence>
<accession>A0A4R3NTV9</accession>
<protein>
    <submittedName>
        <fullName evidence="3">DNA repair exonuclease SbcCD nuclease subunit</fullName>
    </submittedName>
</protein>
<dbReference type="InterPro" id="IPR029052">
    <property type="entry name" value="Metallo-depent_PP-like"/>
</dbReference>
<reference evidence="3 4" key="1">
    <citation type="submission" date="2019-03" db="EMBL/GenBank/DDBJ databases">
        <title>Freshwater and sediment microbial communities from various areas in North America, analyzing microbe dynamics in response to fracking.</title>
        <authorList>
            <person name="Lamendella R."/>
        </authorList>
    </citation>
    <scope>NUCLEOTIDE SEQUENCE [LARGE SCALE GENOMIC DNA]</scope>
    <source>
        <strain evidence="3 4">175.2</strain>
    </source>
</reference>
<dbReference type="EMBL" id="SMAR01000009">
    <property type="protein sequence ID" value="TCT40369.1"/>
    <property type="molecule type" value="Genomic_DNA"/>
</dbReference>